<protein>
    <submittedName>
        <fullName evidence="1">Uncharacterized protein</fullName>
    </submittedName>
</protein>
<reference evidence="1 2" key="1">
    <citation type="submission" date="2023-02" db="EMBL/GenBank/DDBJ databases">
        <title>Genome Sequence of L. cardiaca H63T.</title>
        <authorList>
            <person name="Lopez A.E."/>
            <person name="Cianciotto N.P."/>
        </authorList>
    </citation>
    <scope>NUCLEOTIDE SEQUENCE [LARGE SCALE GENOMIC DNA]</scope>
    <source>
        <strain evidence="1 2">H63</strain>
    </source>
</reference>
<name>A0ABY8AS56_9GAMM</name>
<keyword evidence="2" id="KW-1185">Reference proteome</keyword>
<sequence length="384" mass="43871">MAFYLFPSLMYHRYKRMLAVAPYQYGDEAREELSLSLKNSYKIYNLCIKQYLGFGAFLQFIPGTNAAKARKQLTNELEPKLSKLKELFKLEPSAAFVKEQFPNTYFARRFIRASLTSYYNFDASISNFLFESALAFKHPMISYTRNLHLPFLKIMNSTPILKYCIHPFKDKWLSPWKIIQVIILNLLNPFHLAIDTLRFVHALINRVIEIGTWPGSSSSVPRLLLKGLVGFVFGLVQLPLQVLQFPFEVLNIFVFSPMLKLASHLGKSVQNAYRDGRENKAVIIETAEAFRDMKELRQAAKDKDASYSIIGKQTGYSAEYIGTTKEKLYTDEEGERLVAIRSSRKKIASTTSLLSITSLFSKEGTKAKENELAIHEAKNVLGLN</sequence>
<proteinExistence type="predicted"/>
<accession>A0ABY8AS56</accession>
<organism evidence="1 2">
    <name type="scientific">Legionella cardiaca</name>
    <dbReference type="NCBI Taxonomy" id="1071983"/>
    <lineage>
        <taxon>Bacteria</taxon>
        <taxon>Pseudomonadati</taxon>
        <taxon>Pseudomonadota</taxon>
        <taxon>Gammaproteobacteria</taxon>
        <taxon>Legionellales</taxon>
        <taxon>Legionellaceae</taxon>
        <taxon>Legionella</taxon>
    </lineage>
</organism>
<dbReference type="EMBL" id="CP119078">
    <property type="protein sequence ID" value="WED42126.1"/>
    <property type="molecule type" value="Genomic_DNA"/>
</dbReference>
<dbReference type="RefSeq" id="WP_275087951.1">
    <property type="nucleotide sequence ID" value="NZ_CP119078.1"/>
</dbReference>
<evidence type="ECO:0000313" key="1">
    <source>
        <dbReference type="EMBL" id="WED42126.1"/>
    </source>
</evidence>
<evidence type="ECO:0000313" key="2">
    <source>
        <dbReference type="Proteomes" id="UP001222087"/>
    </source>
</evidence>
<dbReference type="Proteomes" id="UP001222087">
    <property type="component" value="Chromosome"/>
</dbReference>
<gene>
    <name evidence="1" type="ORF">PXX05_09315</name>
</gene>